<reference evidence="1" key="1">
    <citation type="submission" date="2023-03" db="EMBL/GenBank/DDBJ databases">
        <authorList>
            <person name="Steffen K."/>
            <person name="Cardenas P."/>
        </authorList>
    </citation>
    <scope>NUCLEOTIDE SEQUENCE</scope>
</reference>
<keyword evidence="2" id="KW-1185">Reference proteome</keyword>
<gene>
    <name evidence="1" type="ORF">GBAR_LOCUS15908</name>
</gene>
<accession>A0AA35SEG7</accession>
<dbReference type="AlphaFoldDB" id="A0AA35SEG7"/>
<organism evidence="1 2">
    <name type="scientific">Geodia barretti</name>
    <name type="common">Barrett's horny sponge</name>
    <dbReference type="NCBI Taxonomy" id="519541"/>
    <lineage>
        <taxon>Eukaryota</taxon>
        <taxon>Metazoa</taxon>
        <taxon>Porifera</taxon>
        <taxon>Demospongiae</taxon>
        <taxon>Heteroscleromorpha</taxon>
        <taxon>Tetractinellida</taxon>
        <taxon>Astrophorina</taxon>
        <taxon>Geodiidae</taxon>
        <taxon>Geodia</taxon>
    </lineage>
</organism>
<protein>
    <submittedName>
        <fullName evidence="1">Uncharacterized protein</fullName>
    </submittedName>
</protein>
<proteinExistence type="predicted"/>
<dbReference type="Proteomes" id="UP001174909">
    <property type="component" value="Unassembled WGS sequence"/>
</dbReference>
<evidence type="ECO:0000313" key="2">
    <source>
        <dbReference type="Proteomes" id="UP001174909"/>
    </source>
</evidence>
<evidence type="ECO:0000313" key="1">
    <source>
        <dbReference type="EMBL" id="CAI8027934.1"/>
    </source>
</evidence>
<dbReference type="EMBL" id="CASHTH010002309">
    <property type="protein sequence ID" value="CAI8027934.1"/>
    <property type="molecule type" value="Genomic_DNA"/>
</dbReference>
<sequence>MVLMSPTSVNKQVQHQTLALSVREVIAVRLMSPVALSTVSQTAPWTPAPQDTPVWWRLSSVVTGHPVPVSSPVLLLQVLLLQLLQSRAWKNFIDCVVTDNLTFTSMIDSVFYPSL</sequence>
<comment type="caution">
    <text evidence="1">The sequence shown here is derived from an EMBL/GenBank/DDBJ whole genome shotgun (WGS) entry which is preliminary data.</text>
</comment>
<name>A0AA35SEG7_GEOBA</name>